<feature type="domain" description="Potassium channel" evidence="10">
    <location>
        <begin position="161"/>
        <end position="237"/>
    </location>
</feature>
<evidence type="ECO:0000256" key="3">
    <source>
        <dbReference type="ARBA" id="ARBA00022692"/>
    </source>
</evidence>
<keyword evidence="2 8" id="KW-0813">Transport</keyword>
<accession>A0A914C4I5</accession>
<evidence type="ECO:0000256" key="7">
    <source>
        <dbReference type="ARBA" id="ARBA00023303"/>
    </source>
</evidence>
<evidence type="ECO:0000313" key="11">
    <source>
        <dbReference type="Proteomes" id="UP000887540"/>
    </source>
</evidence>
<dbReference type="GO" id="GO:0030322">
    <property type="term" value="P:stabilization of membrane potential"/>
    <property type="evidence" value="ECO:0007669"/>
    <property type="project" value="TreeGrafter"/>
</dbReference>
<dbReference type="Proteomes" id="UP000887540">
    <property type="component" value="Unplaced"/>
</dbReference>
<evidence type="ECO:0000256" key="4">
    <source>
        <dbReference type="ARBA" id="ARBA00022989"/>
    </source>
</evidence>
<keyword evidence="7 8" id="KW-0407">Ion channel</keyword>
<dbReference type="WBParaSite" id="ACRNAN_Path_276.g1028.t1">
    <property type="protein sequence ID" value="ACRNAN_Path_276.g1028.t1"/>
    <property type="gene ID" value="ACRNAN_Path_276.g1028"/>
</dbReference>
<dbReference type="SUPFAM" id="SSF81324">
    <property type="entry name" value="Voltage-gated potassium channels"/>
    <property type="match status" value="2"/>
</dbReference>
<protein>
    <submittedName>
        <fullName evidence="12">Potassium channel domain-containing protein</fullName>
    </submittedName>
</protein>
<comment type="similarity">
    <text evidence="8">Belongs to the two pore domain potassium channel (TC 1.A.1.8) family.</text>
</comment>
<evidence type="ECO:0000259" key="10">
    <source>
        <dbReference type="Pfam" id="PF07885"/>
    </source>
</evidence>
<dbReference type="GO" id="GO:0005886">
    <property type="term" value="C:plasma membrane"/>
    <property type="evidence" value="ECO:0007669"/>
    <property type="project" value="TreeGrafter"/>
</dbReference>
<sequence>MTSENSDLSSIVTISKSLPYKSLQDVRRKIRADKAIEQSEAYLQQSTILFGDRRAKDIIRQLRNSIETSLKKSKGETVSKEQQAQAFSQAIPKIAKLTSELASIPEETHINVQHHITDPHIDELEKLPDNISEATKTSPQEVEEEESFCLKAVPYVSAAILALTVLWGGAFVFQLIDEAAAKHPFYLAVFYTLQVACTIGWGDIAATNTISRIYSVAYTLICSPIVFVTFAQMGKLIDRRYTADWQFLTLVVRQKDPRTDSKLNMPTMRSINALVWHTLIVCIINNEWIQQIGVFNSIYFSITSEATIGMGDYLPNTRNFFESCVAYLYMATGITIISSWFSCFSYYYQRTYFVVIRRFLHYLYTDYIVLNEKDRKNIPEVKKSELENGDLNDFLRNTNVY</sequence>
<feature type="transmembrane region" description="Helical" evidence="9">
    <location>
        <begin position="185"/>
        <end position="201"/>
    </location>
</feature>
<dbReference type="InterPro" id="IPR003280">
    <property type="entry name" value="2pore_dom_K_chnl"/>
</dbReference>
<keyword evidence="11" id="KW-1185">Reference proteome</keyword>
<comment type="subcellular location">
    <subcellularLocation>
        <location evidence="1">Membrane</location>
        <topology evidence="1">Multi-pass membrane protein</topology>
    </subcellularLocation>
</comment>
<dbReference type="PANTHER" id="PTHR11003:SF334">
    <property type="entry name" value="FI03418P"/>
    <property type="match status" value="1"/>
</dbReference>
<evidence type="ECO:0000256" key="5">
    <source>
        <dbReference type="ARBA" id="ARBA00023065"/>
    </source>
</evidence>
<dbReference type="PANTHER" id="PTHR11003">
    <property type="entry name" value="POTASSIUM CHANNEL, SUBFAMILY K"/>
    <property type="match status" value="1"/>
</dbReference>
<evidence type="ECO:0000256" key="1">
    <source>
        <dbReference type="ARBA" id="ARBA00004141"/>
    </source>
</evidence>
<feature type="transmembrane region" description="Helical" evidence="9">
    <location>
        <begin position="152"/>
        <end position="173"/>
    </location>
</feature>
<evidence type="ECO:0000256" key="8">
    <source>
        <dbReference type="RuleBase" id="RU003857"/>
    </source>
</evidence>
<evidence type="ECO:0000256" key="6">
    <source>
        <dbReference type="ARBA" id="ARBA00023136"/>
    </source>
</evidence>
<dbReference type="InterPro" id="IPR013099">
    <property type="entry name" value="K_chnl_dom"/>
</dbReference>
<organism evidence="11 12">
    <name type="scientific">Acrobeloides nanus</name>
    <dbReference type="NCBI Taxonomy" id="290746"/>
    <lineage>
        <taxon>Eukaryota</taxon>
        <taxon>Metazoa</taxon>
        <taxon>Ecdysozoa</taxon>
        <taxon>Nematoda</taxon>
        <taxon>Chromadorea</taxon>
        <taxon>Rhabditida</taxon>
        <taxon>Tylenchina</taxon>
        <taxon>Cephalobomorpha</taxon>
        <taxon>Cephaloboidea</taxon>
        <taxon>Cephalobidae</taxon>
        <taxon>Acrobeloides</taxon>
    </lineage>
</organism>
<keyword evidence="5 8" id="KW-0406">Ion transport</keyword>
<dbReference type="AlphaFoldDB" id="A0A914C4I5"/>
<keyword evidence="6 9" id="KW-0472">Membrane</keyword>
<evidence type="ECO:0000256" key="2">
    <source>
        <dbReference type="ARBA" id="ARBA00022448"/>
    </source>
</evidence>
<feature type="transmembrane region" description="Helical" evidence="9">
    <location>
        <begin position="213"/>
        <end position="231"/>
    </location>
</feature>
<dbReference type="GO" id="GO:0015271">
    <property type="term" value="F:outward rectifier potassium channel activity"/>
    <property type="evidence" value="ECO:0007669"/>
    <property type="project" value="TreeGrafter"/>
</dbReference>
<feature type="domain" description="Potassium channel" evidence="10">
    <location>
        <begin position="276"/>
        <end position="345"/>
    </location>
</feature>
<evidence type="ECO:0000256" key="9">
    <source>
        <dbReference type="SAM" id="Phobius"/>
    </source>
</evidence>
<dbReference type="Gene3D" id="1.10.287.70">
    <property type="match status" value="1"/>
</dbReference>
<name>A0A914C4I5_9BILA</name>
<feature type="transmembrane region" description="Helical" evidence="9">
    <location>
        <begin position="326"/>
        <end position="348"/>
    </location>
</feature>
<reference evidence="12" key="1">
    <citation type="submission" date="2022-11" db="UniProtKB">
        <authorList>
            <consortium name="WormBaseParasite"/>
        </authorList>
    </citation>
    <scope>IDENTIFICATION</scope>
</reference>
<proteinExistence type="inferred from homology"/>
<keyword evidence="3 8" id="KW-0812">Transmembrane</keyword>
<dbReference type="PRINTS" id="PR01333">
    <property type="entry name" value="2POREKCHANEL"/>
</dbReference>
<evidence type="ECO:0000313" key="12">
    <source>
        <dbReference type="WBParaSite" id="ACRNAN_Path_276.g1028.t1"/>
    </source>
</evidence>
<keyword evidence="4 9" id="KW-1133">Transmembrane helix</keyword>
<dbReference type="Pfam" id="PF07885">
    <property type="entry name" value="Ion_trans_2"/>
    <property type="match status" value="2"/>
</dbReference>
<dbReference type="GO" id="GO:0022841">
    <property type="term" value="F:potassium ion leak channel activity"/>
    <property type="evidence" value="ECO:0007669"/>
    <property type="project" value="TreeGrafter"/>
</dbReference>